<dbReference type="InterPro" id="IPR038933">
    <property type="entry name" value="Ovate"/>
</dbReference>
<evidence type="ECO:0000313" key="9">
    <source>
        <dbReference type="EMBL" id="KAG8084059.1"/>
    </source>
</evidence>
<keyword evidence="3 6" id="KW-0805">Transcription regulation</keyword>
<feature type="compositionally biased region" description="Low complexity" evidence="7">
    <location>
        <begin position="133"/>
        <end position="142"/>
    </location>
</feature>
<name>A0A8J5TBS3_ZIZPA</name>
<dbReference type="PANTHER" id="PTHR33057:SF70">
    <property type="entry name" value="TRANSCRIPTION REPRESSOR-RELATED"/>
    <property type="match status" value="1"/>
</dbReference>
<accession>A0A8J5TBS3</accession>
<dbReference type="EMBL" id="JAAALK010000082">
    <property type="protein sequence ID" value="KAG8084059.1"/>
    <property type="molecule type" value="Genomic_DNA"/>
</dbReference>
<feature type="region of interest" description="Disordered" evidence="7">
    <location>
        <begin position="101"/>
        <end position="142"/>
    </location>
</feature>
<organism evidence="9 10">
    <name type="scientific">Zizania palustris</name>
    <name type="common">Northern wild rice</name>
    <dbReference type="NCBI Taxonomy" id="103762"/>
    <lineage>
        <taxon>Eukaryota</taxon>
        <taxon>Viridiplantae</taxon>
        <taxon>Streptophyta</taxon>
        <taxon>Embryophyta</taxon>
        <taxon>Tracheophyta</taxon>
        <taxon>Spermatophyta</taxon>
        <taxon>Magnoliopsida</taxon>
        <taxon>Liliopsida</taxon>
        <taxon>Poales</taxon>
        <taxon>Poaceae</taxon>
        <taxon>BOP clade</taxon>
        <taxon>Oryzoideae</taxon>
        <taxon>Oryzeae</taxon>
        <taxon>Zizaniinae</taxon>
        <taxon>Zizania</taxon>
    </lineage>
</organism>
<evidence type="ECO:0000259" key="8">
    <source>
        <dbReference type="PROSITE" id="PS51754"/>
    </source>
</evidence>
<reference evidence="9" key="1">
    <citation type="journal article" date="2021" name="bioRxiv">
        <title>Whole Genome Assembly and Annotation of Northern Wild Rice, Zizania palustris L., Supports a Whole Genome Duplication in the Zizania Genus.</title>
        <authorList>
            <person name="Haas M."/>
            <person name="Kono T."/>
            <person name="Macchietto M."/>
            <person name="Millas R."/>
            <person name="McGilp L."/>
            <person name="Shao M."/>
            <person name="Duquette J."/>
            <person name="Hirsch C.N."/>
            <person name="Kimball J."/>
        </authorList>
    </citation>
    <scope>NUCLEOTIDE SEQUENCE</scope>
    <source>
        <tissue evidence="9">Fresh leaf tissue</tissue>
    </source>
</reference>
<dbReference type="InterPro" id="IPR006458">
    <property type="entry name" value="Ovate_C"/>
</dbReference>
<keyword evidence="10" id="KW-1185">Reference proteome</keyword>
<gene>
    <name evidence="9" type="ORF">GUJ93_ZPchr0010g8476</name>
</gene>
<dbReference type="Pfam" id="PF04844">
    <property type="entry name" value="Ovate"/>
    <property type="match status" value="1"/>
</dbReference>
<keyword evidence="2 6" id="KW-0678">Repressor</keyword>
<keyword evidence="5 6" id="KW-0539">Nucleus</keyword>
<protein>
    <recommendedName>
        <fullName evidence="6">Transcription repressor</fullName>
    </recommendedName>
    <alternativeName>
        <fullName evidence="6">Ovate family protein</fullName>
    </alternativeName>
</protein>
<evidence type="ECO:0000313" key="10">
    <source>
        <dbReference type="Proteomes" id="UP000729402"/>
    </source>
</evidence>
<dbReference type="GO" id="GO:0005634">
    <property type="term" value="C:nucleus"/>
    <property type="evidence" value="ECO:0007669"/>
    <property type="project" value="UniProtKB-SubCell"/>
</dbReference>
<dbReference type="AlphaFoldDB" id="A0A8J5TBS3"/>
<sequence>MRGRRALLRRKLECKQGVVREKRTERNCGEKELVARSSRQKVQQIAFPHGPTVLKVSFMKVMTTQRCGGAGFGIRIKKKARCFIFDCGGSNAVSIFDGSHRQSPMATSPANISSTSTTMSTTTATGRVENKTASSATAGPSSSFSLSSYFTDTYAANADADADTSMAALLQQQLSGLERSVRSMHRRTVREGGGSGSGRVQESVAVVKESADPLSDFRWSMLQMIVEKEIVGGAELRELLHRFLSLNSAHHHHVILRAFAEI</sequence>
<feature type="compositionally biased region" description="Low complexity" evidence="7">
    <location>
        <begin position="113"/>
        <end position="125"/>
    </location>
</feature>
<comment type="caution">
    <text evidence="9">The sequence shown here is derived from an EMBL/GenBank/DDBJ whole genome shotgun (WGS) entry which is preliminary data.</text>
</comment>
<dbReference type="OrthoDB" id="1928390at2759"/>
<dbReference type="PROSITE" id="PS51754">
    <property type="entry name" value="OVATE"/>
    <property type="match status" value="1"/>
</dbReference>
<dbReference type="Proteomes" id="UP000729402">
    <property type="component" value="Unassembled WGS sequence"/>
</dbReference>
<evidence type="ECO:0000256" key="6">
    <source>
        <dbReference type="RuleBase" id="RU367028"/>
    </source>
</evidence>
<comment type="subcellular location">
    <subcellularLocation>
        <location evidence="1 6">Nucleus</location>
    </subcellularLocation>
</comment>
<evidence type="ECO:0000256" key="5">
    <source>
        <dbReference type="ARBA" id="ARBA00023242"/>
    </source>
</evidence>
<dbReference type="PANTHER" id="PTHR33057">
    <property type="entry name" value="TRANSCRIPTION REPRESSOR OFP7-RELATED"/>
    <property type="match status" value="1"/>
</dbReference>
<evidence type="ECO:0000256" key="7">
    <source>
        <dbReference type="SAM" id="MobiDB-lite"/>
    </source>
</evidence>
<feature type="compositionally biased region" description="Polar residues" evidence="7">
    <location>
        <begin position="101"/>
        <end position="112"/>
    </location>
</feature>
<evidence type="ECO:0000256" key="4">
    <source>
        <dbReference type="ARBA" id="ARBA00023163"/>
    </source>
</evidence>
<evidence type="ECO:0000256" key="3">
    <source>
        <dbReference type="ARBA" id="ARBA00023015"/>
    </source>
</evidence>
<dbReference type="NCBIfam" id="TIGR01568">
    <property type="entry name" value="A_thal_3678"/>
    <property type="match status" value="1"/>
</dbReference>
<comment type="function">
    <text evidence="6">Transcriptional repressor that regulates multiple aspects of plant growth and development.</text>
</comment>
<evidence type="ECO:0000256" key="2">
    <source>
        <dbReference type="ARBA" id="ARBA00022491"/>
    </source>
</evidence>
<feature type="domain" description="OVATE" evidence="8">
    <location>
        <begin position="206"/>
        <end position="262"/>
    </location>
</feature>
<proteinExistence type="predicted"/>
<keyword evidence="4 6" id="KW-0804">Transcription</keyword>
<reference evidence="9" key="2">
    <citation type="submission" date="2021-02" db="EMBL/GenBank/DDBJ databases">
        <authorList>
            <person name="Kimball J.A."/>
            <person name="Haas M.W."/>
            <person name="Macchietto M."/>
            <person name="Kono T."/>
            <person name="Duquette J."/>
            <person name="Shao M."/>
        </authorList>
    </citation>
    <scope>NUCLEOTIDE SEQUENCE</scope>
    <source>
        <tissue evidence="9">Fresh leaf tissue</tissue>
    </source>
</reference>
<dbReference type="GO" id="GO:0045892">
    <property type="term" value="P:negative regulation of DNA-templated transcription"/>
    <property type="evidence" value="ECO:0007669"/>
    <property type="project" value="UniProtKB-UniRule"/>
</dbReference>
<evidence type="ECO:0000256" key="1">
    <source>
        <dbReference type="ARBA" id="ARBA00004123"/>
    </source>
</evidence>